<dbReference type="EMBL" id="JABSTQ010010779">
    <property type="protein sequence ID" value="KAG0418002.1"/>
    <property type="molecule type" value="Genomic_DNA"/>
</dbReference>
<sequence length="425" mass="47346">MRLSEQSLLSRRELPSVDTGDPFIQTSYVYTVSSCMLLVVVFFVVLPGALIPYFRKVRYLSELPHMEDQGRPRHQGPAGAFTLCQLNVESFARPDPWTYKVEFIPSKLCSHVVFSVPGLKDWFNDMINYDVYHNATKPVFWPAVRALRLKGPRLLVSVGAFEDVTRLIFHVANNVDVTARFSRNMVRWLLGNSLDGALFMGMFPARPATRNAMVRLVKKLGSLFKVHQLQLGVVVPPDAGIFQARNAAVKLAQFVDLLVVKVRKEPSWKAAAESRASMQAAIALLRGCGVPVSKLVLTLSLEASSFRIAEGLETADLSSSSTLPYYAVCERVKQGNWETAFDGDSLSSFIHKRVNHEWVIFDDSRSIDLKMSVLRNASLAGVLVWDISVDDFRGLCGTVHPLLAAVHQSLVRQDPATDVTKLRPS</sequence>
<keyword evidence="2" id="KW-1185">Reference proteome</keyword>
<proteinExistence type="predicted"/>
<accession>A0AC60PEI5</accession>
<name>A0AC60PEI5_IXOPE</name>
<gene>
    <name evidence="1" type="ORF">HPB47_005211</name>
</gene>
<protein>
    <submittedName>
        <fullName evidence="1">Uncharacterized protein</fullName>
    </submittedName>
</protein>
<evidence type="ECO:0000313" key="1">
    <source>
        <dbReference type="EMBL" id="KAG0418002.1"/>
    </source>
</evidence>
<reference evidence="1 2" key="1">
    <citation type="journal article" date="2020" name="Cell">
        <title>Large-Scale Comparative Analyses of Tick Genomes Elucidate Their Genetic Diversity and Vector Capacities.</title>
        <authorList>
            <consortium name="Tick Genome and Microbiome Consortium (TIGMIC)"/>
            <person name="Jia N."/>
            <person name="Wang J."/>
            <person name="Shi W."/>
            <person name="Du L."/>
            <person name="Sun Y."/>
            <person name="Zhan W."/>
            <person name="Jiang J.F."/>
            <person name="Wang Q."/>
            <person name="Zhang B."/>
            <person name="Ji P."/>
            <person name="Bell-Sakyi L."/>
            <person name="Cui X.M."/>
            <person name="Yuan T.T."/>
            <person name="Jiang B.G."/>
            <person name="Yang W.F."/>
            <person name="Lam T.T."/>
            <person name="Chang Q.C."/>
            <person name="Ding S.J."/>
            <person name="Wang X.J."/>
            <person name="Zhu J.G."/>
            <person name="Ruan X.D."/>
            <person name="Zhao L."/>
            <person name="Wei J.T."/>
            <person name="Ye R.Z."/>
            <person name="Que T.C."/>
            <person name="Du C.H."/>
            <person name="Zhou Y.H."/>
            <person name="Cheng J.X."/>
            <person name="Dai P.F."/>
            <person name="Guo W.B."/>
            <person name="Han X.H."/>
            <person name="Huang E.J."/>
            <person name="Li L.F."/>
            <person name="Wei W."/>
            <person name="Gao Y.C."/>
            <person name="Liu J.Z."/>
            <person name="Shao H.Z."/>
            <person name="Wang X."/>
            <person name="Wang C.C."/>
            <person name="Yang T.C."/>
            <person name="Huo Q.B."/>
            <person name="Li W."/>
            <person name="Chen H.Y."/>
            <person name="Chen S.E."/>
            <person name="Zhou L.G."/>
            <person name="Ni X.B."/>
            <person name="Tian J.H."/>
            <person name="Sheng Y."/>
            <person name="Liu T."/>
            <person name="Pan Y.S."/>
            <person name="Xia L.Y."/>
            <person name="Li J."/>
            <person name="Zhao F."/>
            <person name="Cao W.C."/>
        </authorList>
    </citation>
    <scope>NUCLEOTIDE SEQUENCE [LARGE SCALE GENOMIC DNA]</scope>
    <source>
        <strain evidence="1">Iper-2018</strain>
    </source>
</reference>
<comment type="caution">
    <text evidence="1">The sequence shown here is derived from an EMBL/GenBank/DDBJ whole genome shotgun (WGS) entry which is preliminary data.</text>
</comment>
<organism evidence="1 2">
    <name type="scientific">Ixodes persulcatus</name>
    <name type="common">Taiga tick</name>
    <dbReference type="NCBI Taxonomy" id="34615"/>
    <lineage>
        <taxon>Eukaryota</taxon>
        <taxon>Metazoa</taxon>
        <taxon>Ecdysozoa</taxon>
        <taxon>Arthropoda</taxon>
        <taxon>Chelicerata</taxon>
        <taxon>Arachnida</taxon>
        <taxon>Acari</taxon>
        <taxon>Parasitiformes</taxon>
        <taxon>Ixodida</taxon>
        <taxon>Ixodoidea</taxon>
        <taxon>Ixodidae</taxon>
        <taxon>Ixodinae</taxon>
        <taxon>Ixodes</taxon>
    </lineage>
</organism>
<dbReference type="Proteomes" id="UP000805193">
    <property type="component" value="Unassembled WGS sequence"/>
</dbReference>
<evidence type="ECO:0000313" key="2">
    <source>
        <dbReference type="Proteomes" id="UP000805193"/>
    </source>
</evidence>